<evidence type="ECO:0000313" key="2">
    <source>
        <dbReference type="EMBL" id="ANN73229.1"/>
    </source>
</evidence>
<proteinExistence type="predicted"/>
<accession>A0A193G1X5</accession>
<feature type="region of interest" description="Disordered" evidence="1">
    <location>
        <begin position="164"/>
        <end position="191"/>
    </location>
</feature>
<evidence type="ECO:0000256" key="1">
    <source>
        <dbReference type="SAM" id="MobiDB-lite"/>
    </source>
</evidence>
<dbReference type="RefSeq" id="WP_066671117.1">
    <property type="nucleotide sequence ID" value="NZ_CP016171.1"/>
</dbReference>
<dbReference type="AlphaFoldDB" id="A0A193G1X5"/>
<dbReference type="Proteomes" id="UP000092213">
    <property type="component" value="Chromosome"/>
</dbReference>
<gene>
    <name evidence="2" type="ORF">BAU08_19450</name>
</gene>
<dbReference type="EMBL" id="CP016171">
    <property type="protein sequence ID" value="ANN73229.1"/>
    <property type="molecule type" value="Genomic_DNA"/>
</dbReference>
<protein>
    <submittedName>
        <fullName evidence="2">Uncharacterized protein</fullName>
    </submittedName>
</protein>
<evidence type="ECO:0000313" key="3">
    <source>
        <dbReference type="Proteomes" id="UP000092213"/>
    </source>
</evidence>
<reference evidence="2 3" key="1">
    <citation type="submission" date="2016-06" db="EMBL/GenBank/DDBJ databases">
        <title>Complete genome sequences of Bordetella bronchialis and Bordetella flabilis.</title>
        <authorList>
            <person name="LiPuma J.J."/>
            <person name="Spilker T."/>
        </authorList>
    </citation>
    <scope>NUCLEOTIDE SEQUENCE [LARGE SCALE GENOMIC DNA]</scope>
    <source>
        <strain evidence="2 3">AU17976</strain>
    </source>
</reference>
<organism evidence="2 3">
    <name type="scientific">Bordetella bronchialis</name>
    <dbReference type="NCBI Taxonomy" id="463025"/>
    <lineage>
        <taxon>Bacteria</taxon>
        <taxon>Pseudomonadati</taxon>
        <taxon>Pseudomonadota</taxon>
        <taxon>Betaproteobacteria</taxon>
        <taxon>Burkholderiales</taxon>
        <taxon>Alcaligenaceae</taxon>
        <taxon>Bordetella</taxon>
    </lineage>
</organism>
<sequence length="191" mass="21726">MEKNQINALARRLETADRLTNAERVAILRDIERYARHDLYGAAKLCKDHLNERADLRLPTAVIAAERIGRHFEMRTNEARRPVELYGEQDKQIRQPDDGRHYEGPIVGTTPNCVIQLDRDTGDLIVHNRASLVRAFESTEIDKSLTINYPFKAVGGVGLVTETGHGHEKSHEHQLARGHHHAAEHAMEHNR</sequence>
<name>A0A193G1X5_9BORD</name>
<dbReference type="STRING" id="463025.BAU08_19450"/>